<dbReference type="InParanoid" id="A0A3N7EAM0"/>
<gene>
    <name evidence="1" type="ORF">POPTR_001G184450</name>
</gene>
<dbReference type="AlphaFoldDB" id="A0A3N7EAM0"/>
<evidence type="ECO:0000313" key="1">
    <source>
        <dbReference type="EMBL" id="RQO85056.1"/>
    </source>
</evidence>
<name>A0A3N7EAM0_POPTR</name>
<organism evidence="1 2">
    <name type="scientific">Populus trichocarpa</name>
    <name type="common">Western balsam poplar</name>
    <name type="synonym">Populus balsamifera subsp. trichocarpa</name>
    <dbReference type="NCBI Taxonomy" id="3694"/>
    <lineage>
        <taxon>Eukaryota</taxon>
        <taxon>Viridiplantae</taxon>
        <taxon>Streptophyta</taxon>
        <taxon>Embryophyta</taxon>
        <taxon>Tracheophyta</taxon>
        <taxon>Spermatophyta</taxon>
        <taxon>Magnoliopsida</taxon>
        <taxon>eudicotyledons</taxon>
        <taxon>Gunneridae</taxon>
        <taxon>Pentapetalae</taxon>
        <taxon>rosids</taxon>
        <taxon>fabids</taxon>
        <taxon>Malpighiales</taxon>
        <taxon>Salicaceae</taxon>
        <taxon>Saliceae</taxon>
        <taxon>Populus</taxon>
    </lineage>
</organism>
<protein>
    <submittedName>
        <fullName evidence="1">Uncharacterized protein</fullName>
    </submittedName>
</protein>
<dbReference type="EMBL" id="CM009290">
    <property type="protein sequence ID" value="RQO85056.1"/>
    <property type="molecule type" value="Genomic_DNA"/>
</dbReference>
<sequence length="132" mass="14530">MIVRRGGVDFLRFFPLSCFSAVYSSHILSDSIAMIVRRGGVDFVRFFLLSCFSAVYSSHILSDSIHNMVLLGENSIVDMDMGMSACLLLSCLKRVLICKDIYRLCGAALLHGISRLGSSCPFLLITFGVLPL</sequence>
<dbReference type="Gramene" id="Potri.001G184450.1.v4.1">
    <property type="protein sequence ID" value="Potri.001G184450.1.v4.1"/>
    <property type="gene ID" value="Potri.001G184450.v4.1"/>
</dbReference>
<dbReference type="Proteomes" id="UP000006729">
    <property type="component" value="Chromosome 1"/>
</dbReference>
<keyword evidence="2" id="KW-1185">Reference proteome</keyword>
<accession>A0A3N7EAM0</accession>
<reference evidence="1 2" key="1">
    <citation type="journal article" date="2006" name="Science">
        <title>The genome of black cottonwood, Populus trichocarpa (Torr. &amp; Gray).</title>
        <authorList>
            <person name="Tuskan G.A."/>
            <person name="Difazio S."/>
            <person name="Jansson S."/>
            <person name="Bohlmann J."/>
            <person name="Grigoriev I."/>
            <person name="Hellsten U."/>
            <person name="Putnam N."/>
            <person name="Ralph S."/>
            <person name="Rombauts S."/>
            <person name="Salamov A."/>
            <person name="Schein J."/>
            <person name="Sterck L."/>
            <person name="Aerts A."/>
            <person name="Bhalerao R.R."/>
            <person name="Bhalerao R.P."/>
            <person name="Blaudez D."/>
            <person name="Boerjan W."/>
            <person name="Brun A."/>
            <person name="Brunner A."/>
            <person name="Busov V."/>
            <person name="Campbell M."/>
            <person name="Carlson J."/>
            <person name="Chalot M."/>
            <person name="Chapman J."/>
            <person name="Chen G.L."/>
            <person name="Cooper D."/>
            <person name="Coutinho P.M."/>
            <person name="Couturier J."/>
            <person name="Covert S."/>
            <person name="Cronk Q."/>
            <person name="Cunningham R."/>
            <person name="Davis J."/>
            <person name="Degroeve S."/>
            <person name="Dejardin A."/>
            <person name="Depamphilis C."/>
            <person name="Detter J."/>
            <person name="Dirks B."/>
            <person name="Dubchak I."/>
            <person name="Duplessis S."/>
            <person name="Ehlting J."/>
            <person name="Ellis B."/>
            <person name="Gendler K."/>
            <person name="Goodstein D."/>
            <person name="Gribskov M."/>
            <person name="Grimwood J."/>
            <person name="Groover A."/>
            <person name="Gunter L."/>
            <person name="Hamberger B."/>
            <person name="Heinze B."/>
            <person name="Helariutta Y."/>
            <person name="Henrissat B."/>
            <person name="Holligan D."/>
            <person name="Holt R."/>
            <person name="Huang W."/>
            <person name="Islam-Faridi N."/>
            <person name="Jones S."/>
            <person name="Jones-Rhoades M."/>
            <person name="Jorgensen R."/>
            <person name="Joshi C."/>
            <person name="Kangasjarvi J."/>
            <person name="Karlsson J."/>
            <person name="Kelleher C."/>
            <person name="Kirkpatrick R."/>
            <person name="Kirst M."/>
            <person name="Kohler A."/>
            <person name="Kalluri U."/>
            <person name="Larimer F."/>
            <person name="Leebens-Mack J."/>
            <person name="Leple J.C."/>
            <person name="Locascio P."/>
            <person name="Lou Y."/>
            <person name="Lucas S."/>
            <person name="Martin F."/>
            <person name="Montanini B."/>
            <person name="Napoli C."/>
            <person name="Nelson D.R."/>
            <person name="Nelson C."/>
            <person name="Nieminen K."/>
            <person name="Nilsson O."/>
            <person name="Pereda V."/>
            <person name="Peter G."/>
            <person name="Philippe R."/>
            <person name="Pilate G."/>
            <person name="Poliakov A."/>
            <person name="Razumovskaya J."/>
            <person name="Richardson P."/>
            <person name="Rinaldi C."/>
            <person name="Ritland K."/>
            <person name="Rouze P."/>
            <person name="Ryaboy D."/>
            <person name="Schmutz J."/>
            <person name="Schrader J."/>
            <person name="Segerman B."/>
            <person name="Shin H."/>
            <person name="Siddiqui A."/>
            <person name="Sterky F."/>
            <person name="Terry A."/>
            <person name="Tsai C.J."/>
            <person name="Uberbacher E."/>
            <person name="Unneberg P."/>
            <person name="Vahala J."/>
            <person name="Wall K."/>
            <person name="Wessler S."/>
            <person name="Yang G."/>
            <person name="Yin T."/>
            <person name="Douglas C."/>
            <person name="Marra M."/>
            <person name="Sandberg G."/>
            <person name="Van de Peer Y."/>
            <person name="Rokhsar D."/>
        </authorList>
    </citation>
    <scope>NUCLEOTIDE SEQUENCE [LARGE SCALE GENOMIC DNA]</scope>
    <source>
        <strain evidence="2">cv. Nisqually</strain>
    </source>
</reference>
<evidence type="ECO:0000313" key="2">
    <source>
        <dbReference type="Proteomes" id="UP000006729"/>
    </source>
</evidence>
<proteinExistence type="predicted"/>